<accession>A0A2M7V976</accession>
<dbReference type="Proteomes" id="UP000231453">
    <property type="component" value="Unassembled WGS sequence"/>
</dbReference>
<dbReference type="AlphaFoldDB" id="A0A2M7V976"/>
<evidence type="ECO:0000313" key="3">
    <source>
        <dbReference type="Proteomes" id="UP000231453"/>
    </source>
</evidence>
<name>A0A2M7V976_9BACT</name>
<evidence type="ECO:0000256" key="1">
    <source>
        <dbReference type="SAM" id="MobiDB-lite"/>
    </source>
</evidence>
<comment type="caution">
    <text evidence="2">The sequence shown here is derived from an EMBL/GenBank/DDBJ whole genome shotgun (WGS) entry which is preliminary data.</text>
</comment>
<proteinExistence type="predicted"/>
<sequence length="215" mass="24960">MNELDMAKNGMINDSEVIADLKSLEKNKKEQIRATQTNLDLSKKLPKIDNTTIAQKTRPKTTEEAPEKVSPKEQELKNKMHKYFFETLFTESKPDEIDFESIDKYFQDIQIQDTISLGDNGNFNFAGIKGYLVRATINGKKYFMYTDSLDHKNKVKHLDITEMRLLLNTSGNHNDNIYATDINKLKETIDQKLGQIKNKDNWAQLADRLKQKRKK</sequence>
<organism evidence="2 3">
    <name type="scientific">Candidatus Magasanikbacteria bacterium CG_4_10_14_0_2_um_filter_33_14</name>
    <dbReference type="NCBI Taxonomy" id="1974636"/>
    <lineage>
        <taxon>Bacteria</taxon>
        <taxon>Candidatus Magasanikiibacteriota</taxon>
    </lineage>
</organism>
<dbReference type="EMBL" id="PFPL01000054">
    <property type="protein sequence ID" value="PIZ95387.1"/>
    <property type="molecule type" value="Genomic_DNA"/>
</dbReference>
<feature type="compositionally biased region" description="Basic and acidic residues" evidence="1">
    <location>
        <begin position="60"/>
        <end position="73"/>
    </location>
</feature>
<feature type="region of interest" description="Disordered" evidence="1">
    <location>
        <begin position="50"/>
        <end position="73"/>
    </location>
</feature>
<reference evidence="3" key="1">
    <citation type="submission" date="2017-09" db="EMBL/GenBank/DDBJ databases">
        <title>Depth-based differentiation of microbial function through sediment-hosted aquifers and enrichment of novel symbionts in the deep terrestrial subsurface.</title>
        <authorList>
            <person name="Probst A.J."/>
            <person name="Ladd B."/>
            <person name="Jarett J.K."/>
            <person name="Geller-Mcgrath D.E."/>
            <person name="Sieber C.M.K."/>
            <person name="Emerson J.B."/>
            <person name="Anantharaman K."/>
            <person name="Thomas B.C."/>
            <person name="Malmstrom R."/>
            <person name="Stieglmeier M."/>
            <person name="Klingl A."/>
            <person name="Woyke T."/>
            <person name="Ryan C.M."/>
            <person name="Banfield J.F."/>
        </authorList>
    </citation>
    <scope>NUCLEOTIDE SEQUENCE [LARGE SCALE GENOMIC DNA]</scope>
</reference>
<evidence type="ECO:0000313" key="2">
    <source>
        <dbReference type="EMBL" id="PIZ95387.1"/>
    </source>
</evidence>
<gene>
    <name evidence="2" type="ORF">COX80_04530</name>
</gene>
<protein>
    <submittedName>
        <fullName evidence="2">Uncharacterized protein</fullName>
    </submittedName>
</protein>